<evidence type="ECO:0000313" key="3">
    <source>
        <dbReference type="Proteomes" id="UP000236319"/>
    </source>
</evidence>
<accession>A0A2H6KDY8</accession>
<sequence length="109" mass="12260">MVVVPRAAATCSLYLGAMFSSGIRSIFRAAAIAPRNRACHQAVRHYTKHEYEGRGFRRILGPFWVLTTPVFLQSYAVIGTFFMIFLYPLDSALYNVRRVKAELDSKVAG</sequence>
<dbReference type="RefSeq" id="XP_028867437.1">
    <property type="nucleotide sequence ID" value="XM_029011604.1"/>
</dbReference>
<protein>
    <submittedName>
        <fullName evidence="2">Integral membrane protein</fullName>
    </submittedName>
</protein>
<name>A0A2H6KDY8_9APIC</name>
<gene>
    <name evidence="2" type="ORF">BOVATA_026870</name>
</gene>
<organism evidence="2 3">
    <name type="scientific">Babesia ovata</name>
    <dbReference type="NCBI Taxonomy" id="189622"/>
    <lineage>
        <taxon>Eukaryota</taxon>
        <taxon>Sar</taxon>
        <taxon>Alveolata</taxon>
        <taxon>Apicomplexa</taxon>
        <taxon>Aconoidasida</taxon>
        <taxon>Piroplasmida</taxon>
        <taxon>Babesiidae</taxon>
        <taxon>Babesia</taxon>
    </lineage>
</organism>
<dbReference type="EMBL" id="BDSA01000003">
    <property type="protein sequence ID" value="GBE61194.1"/>
    <property type="molecule type" value="Genomic_DNA"/>
</dbReference>
<reference evidence="2 3" key="1">
    <citation type="journal article" date="2017" name="BMC Genomics">
        <title>Whole-genome assembly of Babesia ovata and comparative genomics between closely related pathogens.</title>
        <authorList>
            <person name="Yamagishi J."/>
            <person name="Asada M."/>
            <person name="Hakimi H."/>
            <person name="Tanaka T.Q."/>
            <person name="Sugimoto C."/>
            <person name="Kawazu S."/>
        </authorList>
    </citation>
    <scope>NUCLEOTIDE SEQUENCE [LARGE SCALE GENOMIC DNA]</scope>
    <source>
        <strain evidence="2 3">Miyake</strain>
    </source>
</reference>
<dbReference type="AlphaFoldDB" id="A0A2H6KDY8"/>
<keyword evidence="3" id="KW-1185">Reference proteome</keyword>
<evidence type="ECO:0000256" key="1">
    <source>
        <dbReference type="SAM" id="Phobius"/>
    </source>
</evidence>
<feature type="transmembrane region" description="Helical" evidence="1">
    <location>
        <begin position="6"/>
        <end position="27"/>
    </location>
</feature>
<evidence type="ECO:0000313" key="2">
    <source>
        <dbReference type="EMBL" id="GBE61194.1"/>
    </source>
</evidence>
<keyword evidence="1" id="KW-0472">Membrane</keyword>
<dbReference type="GeneID" id="39874964"/>
<proteinExistence type="predicted"/>
<keyword evidence="1" id="KW-1133">Transmembrane helix</keyword>
<feature type="transmembrane region" description="Helical" evidence="1">
    <location>
        <begin position="63"/>
        <end position="87"/>
    </location>
</feature>
<keyword evidence="1" id="KW-0812">Transmembrane</keyword>
<dbReference type="OrthoDB" id="363974at2759"/>
<dbReference type="Proteomes" id="UP000236319">
    <property type="component" value="Unassembled WGS sequence"/>
</dbReference>
<comment type="caution">
    <text evidence="2">The sequence shown here is derived from an EMBL/GenBank/DDBJ whole genome shotgun (WGS) entry which is preliminary data.</text>
</comment>
<dbReference type="VEuPathDB" id="PiroplasmaDB:BOVATA_026870"/>